<keyword evidence="5 9" id="KW-0560">Oxidoreductase</keyword>
<dbReference type="GO" id="GO:0004497">
    <property type="term" value="F:monooxygenase activity"/>
    <property type="evidence" value="ECO:0007669"/>
    <property type="project" value="UniProtKB-KW"/>
</dbReference>
<proteinExistence type="inferred from homology"/>
<dbReference type="AlphaFoldDB" id="A0AAV8SSQ5"/>
<evidence type="ECO:0000256" key="7">
    <source>
        <dbReference type="ARBA" id="ARBA00023033"/>
    </source>
</evidence>
<dbReference type="GO" id="GO:0016705">
    <property type="term" value="F:oxidoreductase activity, acting on paired donors, with incorporation or reduction of molecular oxygen"/>
    <property type="evidence" value="ECO:0007669"/>
    <property type="project" value="InterPro"/>
</dbReference>
<dbReference type="FunFam" id="1.10.630.10:FF:000043">
    <property type="entry name" value="Cytochrome P450 99A2"/>
    <property type="match status" value="1"/>
</dbReference>
<protein>
    <recommendedName>
        <fullName evidence="13">Cytochrome P450</fullName>
    </recommendedName>
</protein>
<evidence type="ECO:0000256" key="5">
    <source>
        <dbReference type="ARBA" id="ARBA00023002"/>
    </source>
</evidence>
<evidence type="ECO:0000256" key="10">
    <source>
        <dbReference type="SAM" id="Coils"/>
    </source>
</evidence>
<name>A0AAV8SSQ5_9ROSI</name>
<dbReference type="InterPro" id="IPR017972">
    <property type="entry name" value="Cyt_P450_CS"/>
</dbReference>
<dbReference type="GO" id="GO:0005506">
    <property type="term" value="F:iron ion binding"/>
    <property type="evidence" value="ECO:0007669"/>
    <property type="project" value="InterPro"/>
</dbReference>
<dbReference type="PRINTS" id="PR00463">
    <property type="entry name" value="EP450I"/>
</dbReference>
<dbReference type="InterPro" id="IPR001128">
    <property type="entry name" value="Cyt_P450"/>
</dbReference>
<feature type="binding site" description="axial binding residue" evidence="8">
    <location>
        <position position="444"/>
    </location>
    <ligand>
        <name>heme</name>
        <dbReference type="ChEBI" id="CHEBI:30413"/>
    </ligand>
    <ligandPart>
        <name>Fe</name>
        <dbReference type="ChEBI" id="CHEBI:18248"/>
    </ligandPart>
</feature>
<evidence type="ECO:0000256" key="1">
    <source>
        <dbReference type="ARBA" id="ARBA00001971"/>
    </source>
</evidence>
<dbReference type="GO" id="GO:0020037">
    <property type="term" value="F:heme binding"/>
    <property type="evidence" value="ECO:0007669"/>
    <property type="project" value="InterPro"/>
</dbReference>
<accession>A0AAV8SSQ5</accession>
<dbReference type="SUPFAM" id="SSF48264">
    <property type="entry name" value="Cytochrome P450"/>
    <property type="match status" value="1"/>
</dbReference>
<evidence type="ECO:0000256" key="3">
    <source>
        <dbReference type="ARBA" id="ARBA00022617"/>
    </source>
</evidence>
<reference evidence="11 12" key="1">
    <citation type="submission" date="2021-09" db="EMBL/GenBank/DDBJ databases">
        <title>Genomic insights and catalytic innovation underlie evolution of tropane alkaloids biosynthesis.</title>
        <authorList>
            <person name="Wang Y.-J."/>
            <person name="Tian T."/>
            <person name="Huang J.-P."/>
            <person name="Huang S.-X."/>
        </authorList>
    </citation>
    <scope>NUCLEOTIDE SEQUENCE [LARGE SCALE GENOMIC DNA]</scope>
    <source>
        <strain evidence="11">KIB-2018</strain>
        <tissue evidence="11">Leaf</tissue>
    </source>
</reference>
<keyword evidence="10" id="KW-0175">Coiled coil</keyword>
<dbReference type="EMBL" id="JAIWQS010000009">
    <property type="protein sequence ID" value="KAJ8755026.1"/>
    <property type="molecule type" value="Genomic_DNA"/>
</dbReference>
<dbReference type="InterPro" id="IPR036396">
    <property type="entry name" value="Cyt_P450_sf"/>
</dbReference>
<dbReference type="PRINTS" id="PR00385">
    <property type="entry name" value="P450"/>
</dbReference>
<dbReference type="Gene3D" id="1.10.630.10">
    <property type="entry name" value="Cytochrome P450"/>
    <property type="match status" value="1"/>
</dbReference>
<dbReference type="CDD" id="cd11072">
    <property type="entry name" value="CYP71-like"/>
    <property type="match status" value="1"/>
</dbReference>
<sequence length="503" mass="57081">MDFRFPSILAVCSFIIFLYMVVKLVLRARYPSTKVPPGPGKLPIIGNIHQIKGLPHRSLSDLAKKYGPIMRLQLGEFQTTVLTSSELAKEALTTYDTIFANRPKTVANKILSYNYIDVGFSPYGPYWRQLRRICKLELLSPSRVKTFQSIREEHVKNLIKEIGSSQGSPVNLSKKLYSMTHDIALTAAFGRECKDKDAYLSIVYNIVKQVSGFFFVNLFPSIEMPFELVTGLRAKVEKLHQEKDKLVQKILDEHKERMTRAQGEGKPQEFEDLIDVLLKLGEEGDLEFPITDDTIKAILWDIVTAGGETSAATMEWAISEMVRNPEVLQQAQEEVRRVYGDNGSVDETMVHELEYLKSVVKETLRLHPASPILVPRESSEACEIKGYEIPAKSRIIVNAWAIGRDPSLWTEAEKFNPERFLNSSIDYKGTNFEYIPFGAGRRMCPGLYFAQANIELTLANLLYHFEWNLPDGQSKEDLDMSESSGLAMTRKENLVLVPVPYQL</sequence>
<organism evidence="11 12">
    <name type="scientific">Erythroxylum novogranatense</name>
    <dbReference type="NCBI Taxonomy" id="1862640"/>
    <lineage>
        <taxon>Eukaryota</taxon>
        <taxon>Viridiplantae</taxon>
        <taxon>Streptophyta</taxon>
        <taxon>Embryophyta</taxon>
        <taxon>Tracheophyta</taxon>
        <taxon>Spermatophyta</taxon>
        <taxon>Magnoliopsida</taxon>
        <taxon>eudicotyledons</taxon>
        <taxon>Gunneridae</taxon>
        <taxon>Pentapetalae</taxon>
        <taxon>rosids</taxon>
        <taxon>fabids</taxon>
        <taxon>Malpighiales</taxon>
        <taxon>Erythroxylaceae</taxon>
        <taxon>Erythroxylum</taxon>
    </lineage>
</organism>
<feature type="coiled-coil region" evidence="10">
    <location>
        <begin position="229"/>
        <end position="256"/>
    </location>
</feature>
<dbReference type="Pfam" id="PF00067">
    <property type="entry name" value="p450"/>
    <property type="match status" value="1"/>
</dbReference>
<evidence type="ECO:0000256" key="2">
    <source>
        <dbReference type="ARBA" id="ARBA00010617"/>
    </source>
</evidence>
<dbReference type="PANTHER" id="PTHR47955">
    <property type="entry name" value="CYTOCHROME P450 FAMILY 71 PROTEIN"/>
    <property type="match status" value="1"/>
</dbReference>
<dbReference type="Proteomes" id="UP001159364">
    <property type="component" value="Linkage Group LG09"/>
</dbReference>
<dbReference type="InterPro" id="IPR002401">
    <property type="entry name" value="Cyt_P450_E_grp-I"/>
</dbReference>
<evidence type="ECO:0008006" key="13">
    <source>
        <dbReference type="Google" id="ProtNLM"/>
    </source>
</evidence>
<comment type="similarity">
    <text evidence="2 9">Belongs to the cytochrome P450 family.</text>
</comment>
<keyword evidence="4 8" id="KW-0479">Metal-binding</keyword>
<gene>
    <name evidence="11" type="ORF">K2173_015538</name>
</gene>
<comment type="caution">
    <text evidence="11">The sequence shown here is derived from an EMBL/GenBank/DDBJ whole genome shotgun (WGS) entry which is preliminary data.</text>
</comment>
<dbReference type="PROSITE" id="PS00086">
    <property type="entry name" value="CYTOCHROME_P450"/>
    <property type="match status" value="1"/>
</dbReference>
<evidence type="ECO:0000313" key="12">
    <source>
        <dbReference type="Proteomes" id="UP001159364"/>
    </source>
</evidence>
<evidence type="ECO:0000256" key="9">
    <source>
        <dbReference type="RuleBase" id="RU000461"/>
    </source>
</evidence>
<keyword evidence="7 9" id="KW-0503">Monooxygenase</keyword>
<evidence type="ECO:0000256" key="4">
    <source>
        <dbReference type="ARBA" id="ARBA00022723"/>
    </source>
</evidence>
<keyword evidence="6 8" id="KW-0408">Iron</keyword>
<evidence type="ECO:0000313" key="11">
    <source>
        <dbReference type="EMBL" id="KAJ8755026.1"/>
    </source>
</evidence>
<dbReference type="PANTHER" id="PTHR47955:SF8">
    <property type="entry name" value="CYTOCHROME P450 71D11-LIKE"/>
    <property type="match status" value="1"/>
</dbReference>
<keyword evidence="3 8" id="KW-0349">Heme</keyword>
<evidence type="ECO:0000256" key="6">
    <source>
        <dbReference type="ARBA" id="ARBA00023004"/>
    </source>
</evidence>
<keyword evidence="12" id="KW-1185">Reference proteome</keyword>
<comment type="cofactor">
    <cofactor evidence="1 8">
        <name>heme</name>
        <dbReference type="ChEBI" id="CHEBI:30413"/>
    </cofactor>
</comment>
<evidence type="ECO:0000256" key="8">
    <source>
        <dbReference type="PIRSR" id="PIRSR602401-1"/>
    </source>
</evidence>